<name>A0A813HZJ4_POLGL</name>
<comment type="caution">
    <text evidence="3">The sequence shown here is derived from an EMBL/GenBank/DDBJ whole genome shotgun (WGS) entry which is preliminary data.</text>
</comment>
<evidence type="ECO:0000313" key="6">
    <source>
        <dbReference type="Proteomes" id="UP000654075"/>
    </source>
</evidence>
<evidence type="ECO:0000313" key="5">
    <source>
        <dbReference type="Proteomes" id="UP000626109"/>
    </source>
</evidence>
<dbReference type="EMBL" id="CAJNNW010026121">
    <property type="protein sequence ID" value="CAE8682860.1"/>
    <property type="molecule type" value="Genomic_DNA"/>
</dbReference>
<dbReference type="EMBL" id="CAJNNW010002708">
    <property type="protein sequence ID" value="CAE8644579.1"/>
    <property type="molecule type" value="Genomic_DNA"/>
</dbReference>
<dbReference type="Proteomes" id="UP000654075">
    <property type="component" value="Unassembled WGS sequence"/>
</dbReference>
<accession>A0A813HZJ4</accession>
<feature type="region of interest" description="Disordered" evidence="1">
    <location>
        <begin position="1"/>
        <end position="77"/>
    </location>
</feature>
<feature type="non-terminal residue" evidence="3">
    <location>
        <position position="77"/>
    </location>
</feature>
<evidence type="ECO:0000313" key="2">
    <source>
        <dbReference type="EMBL" id="CAE8599260.1"/>
    </source>
</evidence>
<dbReference type="EMBL" id="CAJNNV010010927">
    <property type="protein sequence ID" value="CAE8599260.1"/>
    <property type="molecule type" value="Genomic_DNA"/>
</dbReference>
<feature type="compositionally biased region" description="Polar residues" evidence="1">
    <location>
        <begin position="7"/>
        <end position="18"/>
    </location>
</feature>
<evidence type="ECO:0000313" key="4">
    <source>
        <dbReference type="EMBL" id="CAE8682860.1"/>
    </source>
</evidence>
<dbReference type="Proteomes" id="UP000626109">
    <property type="component" value="Unassembled WGS sequence"/>
</dbReference>
<evidence type="ECO:0000313" key="3">
    <source>
        <dbReference type="EMBL" id="CAE8644579.1"/>
    </source>
</evidence>
<gene>
    <name evidence="2" type="ORF">PGLA1383_LOCUS17621</name>
    <name evidence="4" type="ORF">PGLA2088_LOCUS23148</name>
    <name evidence="3" type="ORF">PGLA2088_LOCUS3181</name>
</gene>
<organism evidence="3 5">
    <name type="scientific">Polarella glacialis</name>
    <name type="common">Dinoflagellate</name>
    <dbReference type="NCBI Taxonomy" id="89957"/>
    <lineage>
        <taxon>Eukaryota</taxon>
        <taxon>Sar</taxon>
        <taxon>Alveolata</taxon>
        <taxon>Dinophyceae</taxon>
        <taxon>Suessiales</taxon>
        <taxon>Suessiaceae</taxon>
        <taxon>Polarella</taxon>
    </lineage>
</organism>
<reference evidence="3" key="1">
    <citation type="submission" date="2021-02" db="EMBL/GenBank/DDBJ databases">
        <authorList>
            <person name="Dougan E. K."/>
            <person name="Rhodes N."/>
            <person name="Thang M."/>
            <person name="Chan C."/>
        </authorList>
    </citation>
    <scope>NUCLEOTIDE SEQUENCE</scope>
</reference>
<proteinExistence type="predicted"/>
<feature type="compositionally biased region" description="Low complexity" evidence="1">
    <location>
        <begin position="42"/>
        <end position="77"/>
    </location>
</feature>
<keyword evidence="6" id="KW-1185">Reference proteome</keyword>
<dbReference type="AlphaFoldDB" id="A0A813HZJ4"/>
<evidence type="ECO:0000256" key="1">
    <source>
        <dbReference type="SAM" id="MobiDB-lite"/>
    </source>
</evidence>
<protein>
    <submittedName>
        <fullName evidence="3">Uncharacterized protein</fullName>
    </submittedName>
</protein>
<sequence length="77" mass="7935">AVDFLGSNPQDSFVTPAQGTGKRRDRDTSLNSGDGTGGPPAYQLLSSQSSQYSNNQPGHPPSSSGSGPAPKSDSWKN</sequence>